<dbReference type="NCBIfam" id="NF001664">
    <property type="entry name" value="PRK00431.1-6"/>
    <property type="match status" value="1"/>
</dbReference>
<dbReference type="RefSeq" id="WP_226371406.1">
    <property type="nucleotide sequence ID" value="NZ_JAGIKX010000025.1"/>
</dbReference>
<proteinExistence type="predicted"/>
<dbReference type="SMART" id="SM00506">
    <property type="entry name" value="A1pp"/>
    <property type="match status" value="1"/>
</dbReference>
<gene>
    <name evidence="2" type="ORF">J2Z81_002366</name>
</gene>
<dbReference type="EMBL" id="JAGIKX010000025">
    <property type="protein sequence ID" value="MBP2258383.1"/>
    <property type="molecule type" value="Genomic_DNA"/>
</dbReference>
<dbReference type="Pfam" id="PF01661">
    <property type="entry name" value="Macro"/>
    <property type="match status" value="1"/>
</dbReference>
<dbReference type="SUPFAM" id="SSF52949">
    <property type="entry name" value="Macro domain-like"/>
    <property type="match status" value="1"/>
</dbReference>
<feature type="domain" description="Macro" evidence="1">
    <location>
        <begin position="1"/>
        <end position="181"/>
    </location>
</feature>
<reference evidence="2 3" key="1">
    <citation type="submission" date="2021-03" db="EMBL/GenBank/DDBJ databases">
        <title>Genomic Encyclopedia of Type Strains, Phase IV (KMG-IV): sequencing the most valuable type-strain genomes for metagenomic binning, comparative biology and taxonomic classification.</title>
        <authorList>
            <person name="Goeker M."/>
        </authorList>
    </citation>
    <scope>NUCLEOTIDE SEQUENCE [LARGE SCALE GENOMIC DNA]</scope>
    <source>
        <strain evidence="2 3">DSM 25790</strain>
    </source>
</reference>
<dbReference type="PANTHER" id="PTHR11106:SF27">
    <property type="entry name" value="MACRO DOMAIN-CONTAINING PROTEIN"/>
    <property type="match status" value="1"/>
</dbReference>
<evidence type="ECO:0000259" key="1">
    <source>
        <dbReference type="PROSITE" id="PS51154"/>
    </source>
</evidence>
<keyword evidence="3" id="KW-1185">Reference proteome</keyword>
<dbReference type="InterPro" id="IPR043472">
    <property type="entry name" value="Macro_dom-like"/>
</dbReference>
<dbReference type="PANTHER" id="PTHR11106">
    <property type="entry name" value="GANGLIOSIDE INDUCED DIFFERENTIATION ASSOCIATED PROTEIN 2-RELATED"/>
    <property type="match status" value="1"/>
</dbReference>
<accession>A0ABS4SA46</accession>
<organism evidence="2 3">
    <name type="scientific">Virgibacillus alimentarius</name>
    <dbReference type="NCBI Taxonomy" id="698769"/>
    <lineage>
        <taxon>Bacteria</taxon>
        <taxon>Bacillati</taxon>
        <taxon>Bacillota</taxon>
        <taxon>Bacilli</taxon>
        <taxon>Bacillales</taxon>
        <taxon>Bacillaceae</taxon>
        <taxon>Virgibacillus</taxon>
    </lineage>
</organism>
<evidence type="ECO:0000313" key="3">
    <source>
        <dbReference type="Proteomes" id="UP001519294"/>
    </source>
</evidence>
<dbReference type="CDD" id="cd02908">
    <property type="entry name" value="Macro_OAADPr_deacetylase"/>
    <property type="match status" value="1"/>
</dbReference>
<dbReference type="Gene3D" id="3.40.220.10">
    <property type="entry name" value="Leucine Aminopeptidase, subunit E, domain 1"/>
    <property type="match status" value="1"/>
</dbReference>
<dbReference type="InterPro" id="IPR002589">
    <property type="entry name" value="Macro_dom"/>
</dbReference>
<name>A0ABS4SA46_9BACI</name>
<protein>
    <submittedName>
        <fullName evidence="2">O-acetyl-ADP-ribose deacetylase (Regulator of RNase III)</fullName>
    </submittedName>
</protein>
<sequence>MRVEMNGNYVELLMGDITKQQTDAIVNAANGSLLGGGGVDGAIHRVAGGGFLEECKRIRQDTLHGAYLPAGEAVVTSGYHLPAKYVIHTVGPVWKQDEDEEKLLANCYKNALKLAKERGLKSISFPSISTGVYRFPVHLAARVALREIGNFLNQNKFKEVAMVLFSEEDYDVYENTLKNRI</sequence>
<dbReference type="Proteomes" id="UP001519294">
    <property type="component" value="Unassembled WGS sequence"/>
</dbReference>
<dbReference type="PROSITE" id="PS51154">
    <property type="entry name" value="MACRO"/>
    <property type="match status" value="1"/>
</dbReference>
<evidence type="ECO:0000313" key="2">
    <source>
        <dbReference type="EMBL" id="MBP2258383.1"/>
    </source>
</evidence>
<comment type="caution">
    <text evidence="2">The sequence shown here is derived from an EMBL/GenBank/DDBJ whole genome shotgun (WGS) entry which is preliminary data.</text>
</comment>